<feature type="transmembrane region" description="Helical" evidence="2">
    <location>
        <begin position="31"/>
        <end position="51"/>
    </location>
</feature>
<accession>A0A558GN88</accession>
<keyword evidence="2" id="KW-1133">Transmembrane helix</keyword>
<dbReference type="AlphaFoldDB" id="A0A558GN88"/>
<protein>
    <submittedName>
        <fullName evidence="3">Sulfonate ABC transporter substrate-binding protein</fullName>
    </submittedName>
</protein>
<dbReference type="EMBL" id="VNFK01000025">
    <property type="protein sequence ID" value="TVU58342.1"/>
    <property type="molecule type" value="Genomic_DNA"/>
</dbReference>
<keyword evidence="2" id="KW-0472">Membrane</keyword>
<evidence type="ECO:0000256" key="2">
    <source>
        <dbReference type="SAM" id="Phobius"/>
    </source>
</evidence>
<evidence type="ECO:0000313" key="3">
    <source>
        <dbReference type="EMBL" id="TVU58342.1"/>
    </source>
</evidence>
<gene>
    <name evidence="3" type="ORF">FQP90_21350</name>
</gene>
<dbReference type="Proteomes" id="UP000316500">
    <property type="component" value="Unassembled WGS sequence"/>
</dbReference>
<feature type="region of interest" description="Disordered" evidence="1">
    <location>
        <begin position="1"/>
        <end position="23"/>
    </location>
</feature>
<proteinExistence type="predicted"/>
<organism evidence="3 4">
    <name type="scientific">Paenarthrobacter nitroguajacolicus</name>
    <name type="common">Arthrobacter nitroguajacolicus</name>
    <dbReference type="NCBI Taxonomy" id="211146"/>
    <lineage>
        <taxon>Bacteria</taxon>
        <taxon>Bacillati</taxon>
        <taxon>Actinomycetota</taxon>
        <taxon>Actinomycetes</taxon>
        <taxon>Micrococcales</taxon>
        <taxon>Micrococcaceae</taxon>
        <taxon>Paenarthrobacter</taxon>
    </lineage>
</organism>
<sequence length="111" mass="11109">MSVSSPQDNSSTRIVAGETAPKPKRRRTVEIALAVGLVLLIGAGAAVASAVSQNNQAAPAPTTSPAAELKLGYFSNVTHGPALVGTSKGLIAKELGDTKLSTQVFNAGPAA</sequence>
<comment type="caution">
    <text evidence="3">The sequence shown here is derived from an EMBL/GenBank/DDBJ whole genome shotgun (WGS) entry which is preliminary data.</text>
</comment>
<evidence type="ECO:0000256" key="1">
    <source>
        <dbReference type="SAM" id="MobiDB-lite"/>
    </source>
</evidence>
<feature type="compositionally biased region" description="Polar residues" evidence="1">
    <location>
        <begin position="1"/>
        <end position="13"/>
    </location>
</feature>
<feature type="non-terminal residue" evidence="3">
    <location>
        <position position="111"/>
    </location>
</feature>
<keyword evidence="2" id="KW-0812">Transmembrane</keyword>
<name>A0A558GN88_PAENT</name>
<evidence type="ECO:0000313" key="4">
    <source>
        <dbReference type="Proteomes" id="UP000316500"/>
    </source>
</evidence>
<reference evidence="3 4" key="1">
    <citation type="submission" date="2019-07" db="EMBL/GenBank/DDBJ databases">
        <title>Diversity of Bacteria from Kongsfjorden, Arctic.</title>
        <authorList>
            <person name="Yu Y."/>
        </authorList>
    </citation>
    <scope>NUCLEOTIDE SEQUENCE [LARGE SCALE GENOMIC DNA]</scope>
    <source>
        <strain evidence="3 4">SM1928</strain>
    </source>
</reference>